<reference evidence="2" key="1">
    <citation type="submission" date="2018-02" db="EMBL/GenBank/DDBJ databases">
        <title>Rhizophora mucronata_Transcriptome.</title>
        <authorList>
            <person name="Meera S.P."/>
            <person name="Sreeshan A."/>
            <person name="Augustine A."/>
        </authorList>
    </citation>
    <scope>NUCLEOTIDE SEQUENCE</scope>
    <source>
        <tissue evidence="2">Leaf</tissue>
    </source>
</reference>
<accession>A0A2P2P9M6</accession>
<keyword evidence="1" id="KW-0812">Transmembrane</keyword>
<proteinExistence type="predicted"/>
<evidence type="ECO:0000313" key="2">
    <source>
        <dbReference type="EMBL" id="MBX51445.1"/>
    </source>
</evidence>
<keyword evidence="1" id="KW-0472">Membrane</keyword>
<keyword evidence="1" id="KW-1133">Transmembrane helix</keyword>
<feature type="transmembrane region" description="Helical" evidence="1">
    <location>
        <begin position="6"/>
        <end position="22"/>
    </location>
</feature>
<protein>
    <submittedName>
        <fullName evidence="2">Uncharacterized protein</fullName>
    </submittedName>
</protein>
<dbReference type="EMBL" id="GGEC01070961">
    <property type="protein sequence ID" value="MBX51445.1"/>
    <property type="molecule type" value="Transcribed_RNA"/>
</dbReference>
<dbReference type="AlphaFoldDB" id="A0A2P2P9M6"/>
<evidence type="ECO:0000256" key="1">
    <source>
        <dbReference type="SAM" id="Phobius"/>
    </source>
</evidence>
<organism evidence="2">
    <name type="scientific">Rhizophora mucronata</name>
    <name type="common">Asiatic mangrove</name>
    <dbReference type="NCBI Taxonomy" id="61149"/>
    <lineage>
        <taxon>Eukaryota</taxon>
        <taxon>Viridiplantae</taxon>
        <taxon>Streptophyta</taxon>
        <taxon>Embryophyta</taxon>
        <taxon>Tracheophyta</taxon>
        <taxon>Spermatophyta</taxon>
        <taxon>Magnoliopsida</taxon>
        <taxon>eudicotyledons</taxon>
        <taxon>Gunneridae</taxon>
        <taxon>Pentapetalae</taxon>
        <taxon>rosids</taxon>
        <taxon>fabids</taxon>
        <taxon>Malpighiales</taxon>
        <taxon>Rhizophoraceae</taxon>
        <taxon>Rhizophora</taxon>
    </lineage>
</organism>
<name>A0A2P2P9M6_RHIMU</name>
<sequence>MYPSGHSYMTIIISLSIFFIKLRDQVIKSLTRTLIKL</sequence>